<sequence length="192" mass="22218">MSINDHFQIGLMRHPPVQIPAGICYGHSDIPLRNGWEQYVSIPEGFAIDQIYTSPLSRCLKLARAIALQYQIPYQEDRRLIELNFGLWEGKKWDEIPKEFIDAWAENPWDWQIPEGETGRLLLARVIEIWHEIKKKGQNILIVSHGGPLRLLRQIALEKSIELLGPLPDFGRIELFTFSKHALDKQQIACNE</sequence>
<dbReference type="SUPFAM" id="SSF53254">
    <property type="entry name" value="Phosphoglycerate mutase-like"/>
    <property type="match status" value="1"/>
</dbReference>
<dbReference type="SMART" id="SM00855">
    <property type="entry name" value="PGAM"/>
    <property type="match status" value="1"/>
</dbReference>
<dbReference type="InterPro" id="IPR050275">
    <property type="entry name" value="PGM_Phosphatase"/>
</dbReference>
<proteinExistence type="predicted"/>
<keyword evidence="2" id="KW-1185">Reference proteome</keyword>
<dbReference type="PANTHER" id="PTHR48100">
    <property type="entry name" value="BROAD-SPECIFICITY PHOSPHATASE YOR283W-RELATED"/>
    <property type="match status" value="1"/>
</dbReference>
<dbReference type="InterPro" id="IPR029033">
    <property type="entry name" value="His_PPase_superfam"/>
</dbReference>
<dbReference type="Gene3D" id="3.40.50.1240">
    <property type="entry name" value="Phosphoglycerate mutase-like"/>
    <property type="match status" value="1"/>
</dbReference>
<gene>
    <name evidence="1" type="ORF">DK869_03235</name>
</gene>
<accession>A0A318MZJ1</accession>
<dbReference type="InterPro" id="IPR013078">
    <property type="entry name" value="His_Pase_superF_clade-1"/>
</dbReference>
<dbReference type="GO" id="GO:0005737">
    <property type="term" value="C:cytoplasm"/>
    <property type="evidence" value="ECO:0007669"/>
    <property type="project" value="TreeGrafter"/>
</dbReference>
<name>A0A318MZJ1_9PROT</name>
<protein>
    <submittedName>
        <fullName evidence="1">Phosphoglycerate mutase</fullName>
    </submittedName>
</protein>
<dbReference type="GO" id="GO:0016791">
    <property type="term" value="F:phosphatase activity"/>
    <property type="evidence" value="ECO:0007669"/>
    <property type="project" value="TreeGrafter"/>
</dbReference>
<dbReference type="OrthoDB" id="9781415at2"/>
<dbReference type="Pfam" id="PF00300">
    <property type="entry name" value="His_Phos_1"/>
    <property type="match status" value="1"/>
</dbReference>
<dbReference type="PANTHER" id="PTHR48100:SF1">
    <property type="entry name" value="HISTIDINE PHOSPHATASE FAMILY PROTEIN-RELATED"/>
    <property type="match status" value="1"/>
</dbReference>
<dbReference type="Proteomes" id="UP000247565">
    <property type="component" value="Unassembled WGS sequence"/>
</dbReference>
<dbReference type="RefSeq" id="WP_110438539.1">
    <property type="nucleotide sequence ID" value="NZ_CP046393.1"/>
</dbReference>
<comment type="caution">
    <text evidence="1">The sequence shown here is derived from an EMBL/GenBank/DDBJ whole genome shotgun (WGS) entry which is preliminary data.</text>
</comment>
<reference evidence="1 2" key="1">
    <citation type="submission" date="2018-05" db="EMBL/GenBank/DDBJ databases">
        <title>Reference genomes for bee gut microbiota database.</title>
        <authorList>
            <person name="Ellegaard K.M."/>
        </authorList>
    </citation>
    <scope>NUCLEOTIDE SEQUENCE [LARGE SCALE GENOMIC DNA]</scope>
    <source>
        <strain evidence="1 2">ESL0284</strain>
    </source>
</reference>
<dbReference type="EMBL" id="QGLT01000001">
    <property type="protein sequence ID" value="PXZ02021.1"/>
    <property type="molecule type" value="Genomic_DNA"/>
</dbReference>
<evidence type="ECO:0000313" key="2">
    <source>
        <dbReference type="Proteomes" id="UP000247565"/>
    </source>
</evidence>
<dbReference type="AlphaFoldDB" id="A0A318MZJ1"/>
<dbReference type="CDD" id="cd07067">
    <property type="entry name" value="HP_PGM_like"/>
    <property type="match status" value="1"/>
</dbReference>
<evidence type="ECO:0000313" key="1">
    <source>
        <dbReference type="EMBL" id="PXZ02021.1"/>
    </source>
</evidence>
<organism evidence="1 2">
    <name type="scientific">Commensalibacter melissae</name>
    <dbReference type="NCBI Taxonomy" id="2070537"/>
    <lineage>
        <taxon>Bacteria</taxon>
        <taxon>Pseudomonadati</taxon>
        <taxon>Pseudomonadota</taxon>
        <taxon>Alphaproteobacteria</taxon>
        <taxon>Acetobacterales</taxon>
        <taxon>Acetobacteraceae</taxon>
    </lineage>
</organism>